<sequence length="168" mass="19428">MLEGVPAIMNALETLTEIHPFLKAAYFPFKLIYHQEMKHRENDKRRTTLFEKIKDVMLVLLELKNVSKDDTRTTLEGKPILNRLALICKKMKKDIEECYNVPNAQEKRSLGIKFLKASSWNQELGSYAARFSTAREEISFALNLQTAVTVEEINAKYAAFHLSKYQTL</sequence>
<protein>
    <submittedName>
        <fullName evidence="1">Uncharacterized protein</fullName>
    </submittedName>
</protein>
<gene>
    <name evidence="1" type="ORF">BT96DRAFT_814787</name>
</gene>
<proteinExistence type="predicted"/>
<evidence type="ECO:0000313" key="1">
    <source>
        <dbReference type="EMBL" id="KAE9403546.1"/>
    </source>
</evidence>
<dbReference type="AlphaFoldDB" id="A0A6A4HZD4"/>
<dbReference type="OrthoDB" id="3056649at2759"/>
<dbReference type="InterPro" id="IPR036537">
    <property type="entry name" value="Adaptor_Cbl_N_dom_sf"/>
</dbReference>
<accession>A0A6A4HZD4</accession>
<dbReference type="Gene3D" id="1.20.930.20">
    <property type="entry name" value="Adaptor protein Cbl, N-terminal domain"/>
    <property type="match status" value="1"/>
</dbReference>
<organism evidence="1 2">
    <name type="scientific">Gymnopus androsaceus JB14</name>
    <dbReference type="NCBI Taxonomy" id="1447944"/>
    <lineage>
        <taxon>Eukaryota</taxon>
        <taxon>Fungi</taxon>
        <taxon>Dikarya</taxon>
        <taxon>Basidiomycota</taxon>
        <taxon>Agaricomycotina</taxon>
        <taxon>Agaricomycetes</taxon>
        <taxon>Agaricomycetidae</taxon>
        <taxon>Agaricales</taxon>
        <taxon>Marasmiineae</taxon>
        <taxon>Omphalotaceae</taxon>
        <taxon>Gymnopus</taxon>
    </lineage>
</organism>
<evidence type="ECO:0000313" key="2">
    <source>
        <dbReference type="Proteomes" id="UP000799118"/>
    </source>
</evidence>
<reference evidence="1" key="1">
    <citation type="journal article" date="2019" name="Environ. Microbiol.">
        <title>Fungal ecological strategies reflected in gene transcription - a case study of two litter decomposers.</title>
        <authorList>
            <person name="Barbi F."/>
            <person name="Kohler A."/>
            <person name="Barry K."/>
            <person name="Baskaran P."/>
            <person name="Daum C."/>
            <person name="Fauchery L."/>
            <person name="Ihrmark K."/>
            <person name="Kuo A."/>
            <person name="LaButti K."/>
            <person name="Lipzen A."/>
            <person name="Morin E."/>
            <person name="Grigoriev I.V."/>
            <person name="Henrissat B."/>
            <person name="Lindahl B."/>
            <person name="Martin F."/>
        </authorList>
    </citation>
    <scope>NUCLEOTIDE SEQUENCE</scope>
    <source>
        <strain evidence="1">JB14</strain>
    </source>
</reference>
<dbReference type="Proteomes" id="UP000799118">
    <property type="component" value="Unassembled WGS sequence"/>
</dbReference>
<dbReference type="EMBL" id="ML769424">
    <property type="protein sequence ID" value="KAE9403546.1"/>
    <property type="molecule type" value="Genomic_DNA"/>
</dbReference>
<dbReference type="GO" id="GO:0007166">
    <property type="term" value="P:cell surface receptor signaling pathway"/>
    <property type="evidence" value="ECO:0007669"/>
    <property type="project" value="InterPro"/>
</dbReference>
<keyword evidence="2" id="KW-1185">Reference proteome</keyword>
<name>A0A6A4HZD4_9AGAR</name>